<dbReference type="Gene3D" id="2.10.109.10">
    <property type="entry name" value="Umud Fragment, subunit A"/>
    <property type="match status" value="1"/>
</dbReference>
<organism evidence="10">
    <name type="scientific">Candidatus Enterococcus clewellii</name>
    <dbReference type="NCBI Taxonomy" id="1834193"/>
    <lineage>
        <taxon>Bacteria</taxon>
        <taxon>Bacillati</taxon>
        <taxon>Bacillota</taxon>
        <taxon>Bacilli</taxon>
        <taxon>Lactobacillales</taxon>
        <taxon>Enterococcaceae</taxon>
        <taxon>Enterococcus</taxon>
    </lineage>
</organism>
<dbReference type="PROSITE" id="PS00760">
    <property type="entry name" value="SPASE_I_2"/>
    <property type="match status" value="1"/>
</dbReference>
<evidence type="ECO:0000256" key="5">
    <source>
        <dbReference type="ARBA" id="ARBA00022801"/>
    </source>
</evidence>
<feature type="transmembrane region" description="Helical" evidence="7">
    <location>
        <begin position="35"/>
        <end position="55"/>
    </location>
</feature>
<dbReference type="PRINTS" id="PR00727">
    <property type="entry name" value="LEADERPTASE"/>
</dbReference>
<name>A0A242K1V7_9ENTE</name>
<dbReference type="Proteomes" id="UP000195141">
    <property type="component" value="Chromosome"/>
</dbReference>
<dbReference type="SUPFAM" id="SSF51306">
    <property type="entry name" value="LexA/Signal peptidase"/>
    <property type="match status" value="1"/>
</dbReference>
<keyword evidence="7" id="KW-0645">Protease</keyword>
<dbReference type="PANTHER" id="PTHR43390:SF1">
    <property type="entry name" value="CHLOROPLAST PROCESSING PEPTIDASE"/>
    <property type="match status" value="1"/>
</dbReference>
<dbReference type="InterPro" id="IPR036286">
    <property type="entry name" value="LexA/Signal_pep-like_sf"/>
</dbReference>
<dbReference type="EMBL" id="CP147247">
    <property type="protein sequence ID" value="WYJ91587.1"/>
    <property type="molecule type" value="Genomic_DNA"/>
</dbReference>
<evidence type="ECO:0000256" key="8">
    <source>
        <dbReference type="SAM" id="MobiDB-lite"/>
    </source>
</evidence>
<evidence type="ECO:0000256" key="6">
    <source>
        <dbReference type="PIRSR" id="PIRSR600223-1"/>
    </source>
</evidence>
<dbReference type="GO" id="GO:0006465">
    <property type="term" value="P:signal peptide processing"/>
    <property type="evidence" value="ECO:0007669"/>
    <property type="project" value="InterPro"/>
</dbReference>
<dbReference type="GO" id="GO:0009003">
    <property type="term" value="F:signal peptidase activity"/>
    <property type="evidence" value="ECO:0007669"/>
    <property type="project" value="UniProtKB-EC"/>
</dbReference>
<comment type="catalytic activity">
    <reaction evidence="1 7">
        <text>Cleavage of hydrophobic, N-terminal signal or leader sequences from secreted and periplasmic proteins.</text>
        <dbReference type="EC" id="3.4.21.89"/>
    </reaction>
</comment>
<feature type="region of interest" description="Disordered" evidence="8">
    <location>
        <begin position="1"/>
        <end position="22"/>
    </location>
</feature>
<keyword evidence="12" id="KW-1185">Reference proteome</keyword>
<feature type="active site" evidence="6">
    <location>
        <position position="103"/>
    </location>
</feature>
<evidence type="ECO:0000256" key="7">
    <source>
        <dbReference type="RuleBase" id="RU362042"/>
    </source>
</evidence>
<evidence type="ECO:0000259" key="9">
    <source>
        <dbReference type="Pfam" id="PF10502"/>
    </source>
</evidence>
<gene>
    <name evidence="11" type="ORF">A5888_003355</name>
    <name evidence="10" type="ORF">A5888_003654</name>
</gene>
<evidence type="ECO:0000313" key="10">
    <source>
        <dbReference type="EMBL" id="OTP11555.1"/>
    </source>
</evidence>
<dbReference type="EMBL" id="NGMM01000007">
    <property type="protein sequence ID" value="OTP11555.1"/>
    <property type="molecule type" value="Genomic_DNA"/>
</dbReference>
<accession>A0A242K1V7</accession>
<keyword evidence="7" id="KW-1133">Transmembrane helix</keyword>
<dbReference type="RefSeq" id="WP_249274547.1">
    <property type="nucleotide sequence ID" value="NZ_CP147247.1"/>
</dbReference>
<dbReference type="InterPro" id="IPR019758">
    <property type="entry name" value="Pept_S26A_signal_pept_1_CS"/>
</dbReference>
<reference evidence="11" key="3">
    <citation type="submission" date="2024-03" db="EMBL/GenBank/DDBJ databases">
        <title>The Genome Sequence of Enterococcus sp. DIV0242b.</title>
        <authorList>
            <consortium name="The Broad Institute Genomics Platform"/>
            <consortium name="The Broad Institute Microbial Omics Core"/>
            <consortium name="The Broad Institute Genomic Center for Infectious Diseases"/>
            <person name="Earl A."/>
            <person name="Manson A."/>
            <person name="Gilmore M."/>
            <person name="Schwartman J."/>
            <person name="Shea T."/>
            <person name="Abouelleil A."/>
            <person name="Cao P."/>
            <person name="Chapman S."/>
            <person name="Cusick C."/>
            <person name="Young S."/>
            <person name="Neafsey D."/>
            <person name="Nusbaum C."/>
            <person name="Birren B."/>
        </authorList>
    </citation>
    <scope>NUCLEOTIDE SEQUENCE</scope>
    <source>
        <strain evidence="11">9E7_DIV0242</strain>
    </source>
</reference>
<keyword evidence="7" id="KW-0812">Transmembrane</keyword>
<evidence type="ECO:0000256" key="4">
    <source>
        <dbReference type="ARBA" id="ARBA00013208"/>
    </source>
</evidence>
<feature type="domain" description="Peptidase S26" evidence="9">
    <location>
        <begin position="37"/>
        <end position="195"/>
    </location>
</feature>
<dbReference type="PROSITE" id="PS00761">
    <property type="entry name" value="SPASE_I_3"/>
    <property type="match status" value="1"/>
</dbReference>
<evidence type="ECO:0000313" key="12">
    <source>
        <dbReference type="Proteomes" id="UP000195141"/>
    </source>
</evidence>
<comment type="similarity">
    <text evidence="3 7">Belongs to the peptidase S26 family.</text>
</comment>
<protein>
    <recommendedName>
        <fullName evidence="4 7">Signal peptidase I</fullName>
        <ecNumber evidence="4 7">3.4.21.89</ecNumber>
    </recommendedName>
</protein>
<evidence type="ECO:0000256" key="3">
    <source>
        <dbReference type="ARBA" id="ARBA00009370"/>
    </source>
</evidence>
<dbReference type="NCBIfam" id="TIGR02227">
    <property type="entry name" value="sigpep_I_bact"/>
    <property type="match status" value="1"/>
</dbReference>
<keyword evidence="5 7" id="KW-0378">Hydrolase</keyword>
<dbReference type="GO" id="GO:0005886">
    <property type="term" value="C:plasma membrane"/>
    <property type="evidence" value="ECO:0007669"/>
    <property type="project" value="UniProtKB-SubCell"/>
</dbReference>
<dbReference type="InterPro" id="IPR000223">
    <property type="entry name" value="Pept_S26A_signal_pept_1"/>
</dbReference>
<evidence type="ECO:0000256" key="1">
    <source>
        <dbReference type="ARBA" id="ARBA00000677"/>
    </source>
</evidence>
<dbReference type="InterPro" id="IPR019757">
    <property type="entry name" value="Pept_S26A_signal_pept_1_Lys-AS"/>
</dbReference>
<dbReference type="Pfam" id="PF10502">
    <property type="entry name" value="Peptidase_S26"/>
    <property type="match status" value="1"/>
</dbReference>
<dbReference type="EC" id="3.4.21.89" evidence="4 7"/>
<evidence type="ECO:0000256" key="2">
    <source>
        <dbReference type="ARBA" id="ARBA00004401"/>
    </source>
</evidence>
<proteinExistence type="inferred from homology"/>
<feature type="active site" evidence="6">
    <location>
        <position position="64"/>
    </location>
</feature>
<sequence>MQKSKRRNQKGSASNRQYGRKRHVQKQISKELQSWLINSLLVVFLVGVLFFLFAFRKHTVDGVSMVPFLKDGDRIVVKKTKEVERYALITFEPRDQPGESFVKRVMGLPGDFIKVEENTLYLNSNDSFEGQKGLPDGTLKITIASEVQLMLAGSSEIPENHYFVLGDNRAKSNDSRSFGLISKEQIEGIVVFRYFPFASIGSLR</sequence>
<dbReference type="GO" id="GO:0004252">
    <property type="term" value="F:serine-type endopeptidase activity"/>
    <property type="evidence" value="ECO:0007669"/>
    <property type="project" value="InterPro"/>
</dbReference>
<reference evidence="11" key="2">
    <citation type="submission" date="2017-05" db="EMBL/GenBank/DDBJ databases">
        <authorList>
            <consortium name="The Broad Institute Genomics Platform"/>
            <consortium name="The Broad Institute Genomic Center for Infectious Diseases"/>
            <person name="Earl A."/>
            <person name="Manson A."/>
            <person name="Schwartman J."/>
            <person name="Gilmore M."/>
            <person name="Abouelleil A."/>
            <person name="Cao P."/>
            <person name="Chapman S."/>
            <person name="Cusick C."/>
            <person name="Shea T."/>
            <person name="Young S."/>
            <person name="Neafsey D."/>
            <person name="Nusbaum C."/>
            <person name="Birren B."/>
        </authorList>
    </citation>
    <scope>NUCLEOTIDE SEQUENCE</scope>
    <source>
        <strain evidence="11">9E7_DIV0242</strain>
    </source>
</reference>
<keyword evidence="7" id="KW-0472">Membrane</keyword>
<comment type="subcellular location">
    <subcellularLocation>
        <location evidence="2">Cell membrane</location>
        <topology evidence="2">Single-pass type II membrane protein</topology>
    </subcellularLocation>
    <subcellularLocation>
        <location evidence="7">Membrane</location>
        <topology evidence="7">Single-pass type II membrane protein</topology>
    </subcellularLocation>
</comment>
<dbReference type="PANTHER" id="PTHR43390">
    <property type="entry name" value="SIGNAL PEPTIDASE I"/>
    <property type="match status" value="1"/>
</dbReference>
<evidence type="ECO:0000313" key="11">
    <source>
        <dbReference type="EMBL" id="WYJ91587.1"/>
    </source>
</evidence>
<reference evidence="10" key="1">
    <citation type="submission" date="2017-05" db="EMBL/GenBank/DDBJ databases">
        <title>The Genome Sequence of Enterococcus sp. 9E7_DIV0242.</title>
        <authorList>
            <consortium name="The Broad Institute Genomics Platform"/>
            <consortium name="The Broad Institute Genomic Center for Infectious Diseases"/>
            <person name="Earl A."/>
            <person name="Manson A."/>
            <person name="Schwartman J."/>
            <person name="Gilmore M."/>
            <person name="Abouelleil A."/>
            <person name="Cao P."/>
            <person name="Chapman S."/>
            <person name="Cusick C."/>
            <person name="Shea T."/>
            <person name="Young S."/>
            <person name="Neafsey D."/>
            <person name="Nusbaum C."/>
            <person name="Birren B."/>
        </authorList>
    </citation>
    <scope>NUCLEOTIDE SEQUENCE [LARGE SCALE GENOMIC DNA]</scope>
    <source>
        <strain evidence="10">9E7_DIV0242</strain>
    </source>
</reference>
<dbReference type="InterPro" id="IPR019533">
    <property type="entry name" value="Peptidase_S26"/>
</dbReference>
<dbReference type="CDD" id="cd06530">
    <property type="entry name" value="S26_SPase_I"/>
    <property type="match status" value="1"/>
</dbReference>
<dbReference type="AlphaFoldDB" id="A0A242K1V7"/>